<dbReference type="Gene3D" id="3.40.50.1820">
    <property type="entry name" value="alpha/beta hydrolase"/>
    <property type="match status" value="1"/>
</dbReference>
<dbReference type="GO" id="GO:0006888">
    <property type="term" value="P:endoplasmic reticulum to Golgi vesicle-mediated transport"/>
    <property type="evidence" value="ECO:0007669"/>
    <property type="project" value="TreeGrafter"/>
</dbReference>
<dbReference type="PANTHER" id="PTHR15495:SF7">
    <property type="entry name" value="GPI INOSITOL-DEACYLASE"/>
    <property type="match status" value="1"/>
</dbReference>
<feature type="transmembrane region" description="Helical" evidence="10">
    <location>
        <begin position="12"/>
        <end position="35"/>
    </location>
</feature>
<evidence type="ECO:0000256" key="4">
    <source>
        <dbReference type="ARBA" id="ARBA00022692"/>
    </source>
</evidence>
<keyword evidence="6 10" id="KW-0256">Endoplasmic reticulum</keyword>
<evidence type="ECO:0000256" key="3">
    <source>
        <dbReference type="ARBA" id="ARBA00022448"/>
    </source>
</evidence>
<feature type="domain" description="GPI inositol-deacylase transmembrane" evidence="12">
    <location>
        <begin position="1152"/>
        <end position="1321"/>
    </location>
</feature>
<evidence type="ECO:0000256" key="9">
    <source>
        <dbReference type="ARBA" id="ARBA00023136"/>
    </source>
</evidence>
<dbReference type="InterPro" id="IPR056824">
    <property type="entry name" value="PGAP1_TMD"/>
</dbReference>
<evidence type="ECO:0000256" key="2">
    <source>
        <dbReference type="ARBA" id="ARBA00006931"/>
    </source>
</evidence>
<dbReference type="GO" id="GO:0015031">
    <property type="term" value="P:protein transport"/>
    <property type="evidence" value="ECO:0007669"/>
    <property type="project" value="UniProtKB-KW"/>
</dbReference>
<dbReference type="Pfam" id="PF07819">
    <property type="entry name" value="PGAP1"/>
    <property type="match status" value="1"/>
</dbReference>
<sequence>MKLLQSMPVLKWLALLGFNILTLVLLTISIQSALYDIDPNTCTMTYMLPNYYHVPTNHSMYRLFYYREGKVANPPQLTALNHKQLKGIPVLFIPGNGGSYKQIRSVGAEAHAHLHRGDRKVTETKKSNQFAVENPNKKKRAGKEKQVYHNELDIFTVDFDEELSAFGGDVMYSETAYVNECIRVILELYKKSDVKTKPTSVILIGHSMGGLVARMSLLLPNHIYGSVTTIITLNSSHRNAPIYSHSSTGTFYHELNRHWSKQIQPKHFEYDDNGELTNLPNIYDNICLISIAGGHRDTLIRSELASLDGLVAPDKSFSVVTTSIPEVLIETDHQCILWCNEVVLSLVEGLLLLGHPDTKQNTFGVYERLDIMKSVLKSNVPESLGYIAPPLPINIASLVSQTKPSATYSNHIRQHQHQPPQFDLESLTDLAKKMTFESYSLMSIINKPTISYKSNPRTRITTSISPLESYYLHFKLSDWIGDSNYFALTTSLAIGEFSVLLYSKNYEKSEEVSQKAFSLPPLPPLSQSIVETPSTQLILTHSDMKHFNSLFIAIPFSSRKHSFVLVSQFYNSTASMINIPSISIFRDYRFILPVGHPLVMNFSLPLYTNKYPIKATLQTKYLDFDNTNTVNIDTQQLAKKNFVINNIKSADQLDVVTESEDDDAGIKSKLGKQKKLFVDKESIILNNYPIFLPVSYQYIPQLMEEGKFVLNCTLTKVKFHQSSKPMYSYVKPHQHTTKNIKFVQVDSKSNSGYASDYRPVHPPSIQEQKKILYSEFDSESPATGANTNTAANTNTDIQIDNPHLFMFLDPFYSYEIAIGFDWVGSIGSLVFSYALSIIPCTFALFLWVFSYQIHSMIKKDKFPSLLTTLRDQSLVLTPFLLYFPLSLCIFFTIIGSPIPTFYHEFFPDPTLDKFMLEQIPPFWIIPFLFMTSISVLTILILCTNFLFSIGATVNYRFSLLSGNSNSGTGSLNSINISNPGLMTNNSNIIIANSLNSINGLVTSSGISNLNNSNSSSNIIGGGNTTNGMNNIIVNSSGGGLTNGGNPILANVSNAAIGGNGIIVNSGNGGSGSAINSNIGGNNNGNNGNNIGNINNGNGNNINSNGGISIINGNINSSIAGNSNLTNIVNSNGVGVDSTKFYIGNFQLSFSKWIIVFIFLVLVIHSALGLIAFLLFLLFSPSTVPSNGLNSPTLSSSTASSNGNGKKKSNTNNHKSKDLLNYRQSIFLMYIFSAIIMVPNLIIWIKHLSFEWQIFDSYELFILFSITHICLSTIELTLNHLYILRVCLVIASFLVLVYCVLLIYRMLYLTLILSAIFMICHIYSKLKEKYL</sequence>
<feature type="transmembrane region" description="Helical" evidence="10">
    <location>
        <begin position="1152"/>
        <end position="1178"/>
    </location>
</feature>
<organism evidence="13 14">
    <name type="scientific">Polysphondylium violaceum</name>
    <dbReference type="NCBI Taxonomy" id="133409"/>
    <lineage>
        <taxon>Eukaryota</taxon>
        <taxon>Amoebozoa</taxon>
        <taxon>Evosea</taxon>
        <taxon>Eumycetozoa</taxon>
        <taxon>Dictyostelia</taxon>
        <taxon>Dictyosteliales</taxon>
        <taxon>Dictyosteliaceae</taxon>
        <taxon>Polysphondylium</taxon>
    </lineage>
</organism>
<evidence type="ECO:0000256" key="5">
    <source>
        <dbReference type="ARBA" id="ARBA00022801"/>
    </source>
</evidence>
<evidence type="ECO:0000313" key="13">
    <source>
        <dbReference type="EMBL" id="KAF2069507.1"/>
    </source>
</evidence>
<dbReference type="OrthoDB" id="348976at2759"/>
<dbReference type="GO" id="GO:0005789">
    <property type="term" value="C:endoplasmic reticulum membrane"/>
    <property type="evidence" value="ECO:0007669"/>
    <property type="project" value="UniProtKB-SubCell"/>
</dbReference>
<evidence type="ECO:0000256" key="8">
    <source>
        <dbReference type="ARBA" id="ARBA00022989"/>
    </source>
</evidence>
<dbReference type="Pfam" id="PF25140">
    <property type="entry name" value="PGAP1_TMD"/>
    <property type="match status" value="1"/>
</dbReference>
<evidence type="ECO:0000256" key="10">
    <source>
        <dbReference type="RuleBase" id="RU365011"/>
    </source>
</evidence>
<proteinExistence type="inferred from homology"/>
<dbReference type="GO" id="GO:0050185">
    <property type="term" value="F:phosphatidylinositol deacylase activity"/>
    <property type="evidence" value="ECO:0007669"/>
    <property type="project" value="TreeGrafter"/>
</dbReference>
<keyword evidence="7 10" id="KW-0653">Protein transport</keyword>
<keyword evidence="9 10" id="KW-0472">Membrane</keyword>
<comment type="function">
    <text evidence="10">Involved in inositol deacylation of GPI-anchored proteins which plays important roles in the quality control and ER-associated degradation of GPI-anchored proteins.</text>
</comment>
<accession>A0A8J4PKL2</accession>
<keyword evidence="3 10" id="KW-0813">Transport</keyword>
<keyword evidence="5 10" id="KW-0378">Hydrolase</keyword>
<dbReference type="EC" id="3.1.-.-" evidence="10"/>
<reference evidence="13" key="1">
    <citation type="submission" date="2020-01" db="EMBL/GenBank/DDBJ databases">
        <title>Development of genomics and gene disruption for Polysphondylium violaceum indicates a role for the polyketide synthase stlB in stalk morphogenesis.</title>
        <authorList>
            <person name="Narita B."/>
            <person name="Kawabe Y."/>
            <person name="Kin K."/>
            <person name="Saito T."/>
            <person name="Gibbs R."/>
            <person name="Kuspa A."/>
            <person name="Muzny D."/>
            <person name="Queller D."/>
            <person name="Richards S."/>
            <person name="Strassman J."/>
            <person name="Sucgang R."/>
            <person name="Worley K."/>
            <person name="Schaap P."/>
        </authorList>
    </citation>
    <scope>NUCLEOTIDE SEQUENCE</scope>
    <source>
        <strain evidence="13">QSvi11</strain>
    </source>
</reference>
<feature type="transmembrane region" description="Helical" evidence="10">
    <location>
        <begin position="1305"/>
        <end position="1323"/>
    </location>
</feature>
<dbReference type="InterPro" id="IPR039529">
    <property type="entry name" value="PGAP1/BST1"/>
</dbReference>
<dbReference type="InterPro" id="IPR029058">
    <property type="entry name" value="AB_hydrolase_fold"/>
</dbReference>
<evidence type="ECO:0000259" key="12">
    <source>
        <dbReference type="Pfam" id="PF25140"/>
    </source>
</evidence>
<dbReference type="SUPFAM" id="SSF53474">
    <property type="entry name" value="alpha/beta-Hydrolases"/>
    <property type="match status" value="1"/>
</dbReference>
<evidence type="ECO:0000259" key="11">
    <source>
        <dbReference type="Pfam" id="PF07819"/>
    </source>
</evidence>
<feature type="transmembrane region" description="Helical" evidence="10">
    <location>
        <begin position="922"/>
        <end position="947"/>
    </location>
</feature>
<dbReference type="GO" id="GO:0006505">
    <property type="term" value="P:GPI anchor metabolic process"/>
    <property type="evidence" value="ECO:0007669"/>
    <property type="project" value="TreeGrafter"/>
</dbReference>
<feature type="transmembrane region" description="Helical" evidence="10">
    <location>
        <begin position="874"/>
        <end position="902"/>
    </location>
</feature>
<dbReference type="EMBL" id="AJWJ01000649">
    <property type="protein sequence ID" value="KAF2069507.1"/>
    <property type="molecule type" value="Genomic_DNA"/>
</dbReference>
<keyword evidence="4 10" id="KW-0812">Transmembrane</keyword>
<dbReference type="InterPro" id="IPR012908">
    <property type="entry name" value="PGAP1-ab_dom-like"/>
</dbReference>
<evidence type="ECO:0000256" key="6">
    <source>
        <dbReference type="ARBA" id="ARBA00022824"/>
    </source>
</evidence>
<dbReference type="Proteomes" id="UP000695562">
    <property type="component" value="Unassembled WGS sequence"/>
</dbReference>
<gene>
    <name evidence="13" type="ORF">CYY_009174</name>
</gene>
<comment type="similarity">
    <text evidence="2 10">Belongs to the GPI inositol-deacylase family.</text>
</comment>
<feature type="domain" description="GPI inositol-deacylase PGAP1-like alpha/beta" evidence="11">
    <location>
        <begin position="84"/>
        <end position="350"/>
    </location>
</feature>
<protein>
    <recommendedName>
        <fullName evidence="10">GPI inositol-deacylase</fullName>
        <ecNumber evidence="10">3.1.-.-</ecNumber>
    </recommendedName>
</protein>
<comment type="subcellular location">
    <subcellularLocation>
        <location evidence="1">Endoplasmic reticulum membrane</location>
        <topology evidence="1">Multi-pass membrane protein</topology>
    </subcellularLocation>
</comment>
<feature type="transmembrane region" description="Helical" evidence="10">
    <location>
        <begin position="1281"/>
        <end position="1300"/>
    </location>
</feature>
<evidence type="ECO:0000256" key="1">
    <source>
        <dbReference type="ARBA" id="ARBA00004477"/>
    </source>
</evidence>
<evidence type="ECO:0000313" key="14">
    <source>
        <dbReference type="Proteomes" id="UP000695562"/>
    </source>
</evidence>
<keyword evidence="8 10" id="KW-1133">Transmembrane helix</keyword>
<comment type="caution">
    <text evidence="13">The sequence shown here is derived from an EMBL/GenBank/DDBJ whole genome shotgun (WGS) entry which is preliminary data.</text>
</comment>
<name>A0A8J4PKL2_9MYCE</name>
<feature type="transmembrane region" description="Helical" evidence="10">
    <location>
        <begin position="1225"/>
        <end position="1244"/>
    </location>
</feature>
<feature type="transmembrane region" description="Helical" evidence="10">
    <location>
        <begin position="1256"/>
        <end position="1275"/>
    </location>
</feature>
<evidence type="ECO:0000256" key="7">
    <source>
        <dbReference type="ARBA" id="ARBA00022927"/>
    </source>
</evidence>
<dbReference type="PANTHER" id="PTHR15495">
    <property type="entry name" value="NEGATIVE REGULATOR OF VESICLE FORMATION-RELATED"/>
    <property type="match status" value="1"/>
</dbReference>
<keyword evidence="14" id="KW-1185">Reference proteome</keyword>
<feature type="transmembrane region" description="Helical" evidence="10">
    <location>
        <begin position="830"/>
        <end position="853"/>
    </location>
</feature>